<dbReference type="PATRIC" id="fig|700597.3.peg.3466"/>
<dbReference type="EMBL" id="AGBF01000054">
    <property type="protein sequence ID" value="EGX58491.1"/>
    <property type="molecule type" value="Genomic_DNA"/>
</dbReference>
<protein>
    <submittedName>
        <fullName evidence="1">Uncharacterized protein</fullName>
    </submittedName>
</protein>
<comment type="caution">
    <text evidence="1">The sequence shown here is derived from an EMBL/GenBank/DDBJ whole genome shotgun (WGS) entry which is preliminary data.</text>
</comment>
<proteinExistence type="predicted"/>
<dbReference type="AlphaFoldDB" id="G2GDF9"/>
<gene>
    <name evidence="1" type="ORF">SZN_17682</name>
</gene>
<dbReference type="Proteomes" id="UP000004217">
    <property type="component" value="Unassembled WGS sequence"/>
</dbReference>
<name>G2GDF9_9ACTN</name>
<keyword evidence="2" id="KW-1185">Reference proteome</keyword>
<feature type="non-terminal residue" evidence="1">
    <location>
        <position position="1"/>
    </location>
</feature>
<reference evidence="1 2" key="1">
    <citation type="submission" date="2011-08" db="EMBL/GenBank/DDBJ databases">
        <authorList>
            <person name="Lin Y."/>
            <person name="Hao X."/>
            <person name="Johnstone L."/>
            <person name="Miller S.J."/>
            <person name="Wei G."/>
            <person name="Rensing C."/>
        </authorList>
    </citation>
    <scope>NUCLEOTIDE SEQUENCE [LARGE SCALE GENOMIC DNA]</scope>
    <source>
        <strain evidence="1 2">K42</strain>
    </source>
</reference>
<organism evidence="1 2">
    <name type="scientific">Streptomyces zinciresistens K42</name>
    <dbReference type="NCBI Taxonomy" id="700597"/>
    <lineage>
        <taxon>Bacteria</taxon>
        <taxon>Bacillati</taxon>
        <taxon>Actinomycetota</taxon>
        <taxon>Actinomycetes</taxon>
        <taxon>Kitasatosporales</taxon>
        <taxon>Streptomycetaceae</taxon>
        <taxon>Streptomyces</taxon>
    </lineage>
</organism>
<evidence type="ECO:0000313" key="1">
    <source>
        <dbReference type="EMBL" id="EGX58491.1"/>
    </source>
</evidence>
<evidence type="ECO:0000313" key="2">
    <source>
        <dbReference type="Proteomes" id="UP000004217"/>
    </source>
</evidence>
<accession>G2GDF9</accession>
<dbReference type="RefSeq" id="WP_007496768.1">
    <property type="nucleotide sequence ID" value="NZ_AGBF01000054.1"/>
</dbReference>
<sequence length="121" mass="12760">RDRRLSDDEFGELSAEEVHGISGAPAYGVYVEFDTADVAPEAYEALFDALHDQHGAVGPAPNGNLSVRLTVEADSVTQAVTRGIEYAQAAAAQHDIASNTVIGAEVGLALRADLPQEPERS</sequence>